<dbReference type="HOGENOM" id="CLU_1882673_0_0_10"/>
<dbReference type="EMBL" id="CP001769">
    <property type="protein sequence ID" value="ADB38378.1"/>
    <property type="molecule type" value="Genomic_DNA"/>
</dbReference>
<dbReference type="eggNOG" id="ENOG5032V3U">
    <property type="taxonomic scope" value="Bacteria"/>
</dbReference>
<dbReference type="AlphaFoldDB" id="D2QFK4"/>
<keyword evidence="3" id="KW-1185">Reference proteome</keyword>
<feature type="chain" id="PRO_5003034708" evidence="1">
    <location>
        <begin position="23"/>
        <end position="136"/>
    </location>
</feature>
<organism evidence="2 3">
    <name type="scientific">Spirosoma linguale (strain ATCC 33905 / DSM 74 / LMG 10896 / Claus 1)</name>
    <dbReference type="NCBI Taxonomy" id="504472"/>
    <lineage>
        <taxon>Bacteria</taxon>
        <taxon>Pseudomonadati</taxon>
        <taxon>Bacteroidota</taxon>
        <taxon>Cytophagia</taxon>
        <taxon>Cytophagales</taxon>
        <taxon>Cytophagaceae</taxon>
        <taxon>Spirosoma</taxon>
    </lineage>
</organism>
<protein>
    <submittedName>
        <fullName evidence="2">Uncharacterized protein</fullName>
    </submittedName>
</protein>
<accession>D2QFK4</accession>
<feature type="signal peptide" evidence="1">
    <location>
        <begin position="1"/>
        <end position="22"/>
    </location>
</feature>
<keyword evidence="1" id="KW-0732">Signal</keyword>
<dbReference type="RefSeq" id="WP_012926913.1">
    <property type="nucleotide sequence ID" value="NC_013730.1"/>
</dbReference>
<dbReference type="Proteomes" id="UP000002028">
    <property type="component" value="Chromosome"/>
</dbReference>
<evidence type="ECO:0000313" key="3">
    <source>
        <dbReference type="Proteomes" id="UP000002028"/>
    </source>
</evidence>
<reference evidence="2 3" key="1">
    <citation type="journal article" date="2010" name="Stand. Genomic Sci.">
        <title>Complete genome sequence of Spirosoma linguale type strain (1).</title>
        <authorList>
            <person name="Lail K."/>
            <person name="Sikorski J."/>
            <person name="Saunders E."/>
            <person name="Lapidus A."/>
            <person name="Glavina Del Rio T."/>
            <person name="Copeland A."/>
            <person name="Tice H."/>
            <person name="Cheng J.-F."/>
            <person name="Lucas S."/>
            <person name="Nolan M."/>
            <person name="Bruce D."/>
            <person name="Goodwin L."/>
            <person name="Pitluck S."/>
            <person name="Ivanova N."/>
            <person name="Mavromatis K."/>
            <person name="Ovchinnikova G."/>
            <person name="Pati A."/>
            <person name="Chen A."/>
            <person name="Palaniappan K."/>
            <person name="Land M."/>
            <person name="Hauser L."/>
            <person name="Chang Y.-J."/>
            <person name="Jeffries C.D."/>
            <person name="Chain P."/>
            <person name="Brettin T."/>
            <person name="Detter J.C."/>
            <person name="Schuetze A."/>
            <person name="Rohde M."/>
            <person name="Tindall B.J."/>
            <person name="Goeker M."/>
            <person name="Bristow J."/>
            <person name="Eisen J.A."/>
            <person name="Markowitz V."/>
            <person name="Hugenholtz P."/>
            <person name="Kyrpides N.C."/>
            <person name="Klenk H.-P."/>
            <person name="Chen F."/>
        </authorList>
    </citation>
    <scope>NUCLEOTIDE SEQUENCE [LARGE SCALE GENOMIC DNA]</scope>
    <source>
        <strain evidence="3">ATCC 33905 / DSM 74 / LMG 10896 / Claus 1</strain>
    </source>
</reference>
<evidence type="ECO:0000256" key="1">
    <source>
        <dbReference type="SAM" id="SignalP"/>
    </source>
</evidence>
<gene>
    <name evidence="2" type="ordered locus">Slin_2357</name>
</gene>
<dbReference type="STRING" id="504472.Slin_2357"/>
<evidence type="ECO:0000313" key="2">
    <source>
        <dbReference type="EMBL" id="ADB38378.1"/>
    </source>
</evidence>
<dbReference type="KEGG" id="sli:Slin_2357"/>
<proteinExistence type="predicted"/>
<name>D2QFK4_SPILD</name>
<sequence length="136" mass="14989">MKNLMQVVLVSVGCCLSTLSLAQEKFSSCSAAFVSSKLLVDRYSPTGQCRLSANAKGNLCVSTVAITPAKTTALNKIDFKLAIRDNQTKTVHLFSEKTFRQIPVQQVLSRCKKGDQILLLTTDKRYALPHNEILVQ</sequence>